<comment type="caution">
    <text evidence="3">The sequence shown here is derived from an EMBL/GenBank/DDBJ whole genome shotgun (WGS) entry which is preliminary data.</text>
</comment>
<dbReference type="AlphaFoldDB" id="K0RF70"/>
<feature type="chain" id="PRO_5003836246" description="Secreted protein" evidence="2">
    <location>
        <begin position="18"/>
        <end position="209"/>
    </location>
</feature>
<evidence type="ECO:0000256" key="2">
    <source>
        <dbReference type="SAM" id="SignalP"/>
    </source>
</evidence>
<accession>K0RF70</accession>
<keyword evidence="2" id="KW-0732">Signal</keyword>
<evidence type="ECO:0008006" key="5">
    <source>
        <dbReference type="Google" id="ProtNLM"/>
    </source>
</evidence>
<evidence type="ECO:0000313" key="4">
    <source>
        <dbReference type="Proteomes" id="UP000266841"/>
    </source>
</evidence>
<evidence type="ECO:0000256" key="1">
    <source>
        <dbReference type="SAM" id="MobiDB-lite"/>
    </source>
</evidence>
<gene>
    <name evidence="3" type="ORF">THAOC_33609</name>
</gene>
<proteinExistence type="predicted"/>
<evidence type="ECO:0000313" key="3">
    <source>
        <dbReference type="EMBL" id="EJK47656.1"/>
    </source>
</evidence>
<reference evidence="3 4" key="1">
    <citation type="journal article" date="2012" name="Genome Biol.">
        <title>Genome and low-iron response of an oceanic diatom adapted to chronic iron limitation.</title>
        <authorList>
            <person name="Lommer M."/>
            <person name="Specht M."/>
            <person name="Roy A.S."/>
            <person name="Kraemer L."/>
            <person name="Andreson R."/>
            <person name="Gutowska M.A."/>
            <person name="Wolf J."/>
            <person name="Bergner S.V."/>
            <person name="Schilhabel M.B."/>
            <person name="Klostermeier U.C."/>
            <person name="Beiko R.G."/>
            <person name="Rosenstiel P."/>
            <person name="Hippler M."/>
            <person name="Laroche J."/>
        </authorList>
    </citation>
    <scope>NUCLEOTIDE SEQUENCE [LARGE SCALE GENOMIC DNA]</scope>
    <source>
        <strain evidence="3 4">CCMP1005</strain>
    </source>
</reference>
<dbReference type="EMBL" id="AGNL01046751">
    <property type="protein sequence ID" value="EJK47656.1"/>
    <property type="molecule type" value="Genomic_DNA"/>
</dbReference>
<dbReference type="Proteomes" id="UP000266841">
    <property type="component" value="Unassembled WGS sequence"/>
</dbReference>
<name>K0RF70_THAOC</name>
<feature type="signal peptide" evidence="2">
    <location>
        <begin position="1"/>
        <end position="17"/>
    </location>
</feature>
<keyword evidence="4" id="KW-1185">Reference proteome</keyword>
<sequence length="209" mass="22847">MGKAPAALLWLSRAAVCRLPSLPWALSRRWDDWLGLLHVRRDDVQQPRVRTVRTVLPPYRLPDGDEQPKALVVTYDRNRSETSLRTASAPLAPFPASRSPGCLEEEWEWRSNVRRRSERRGGNCSGRSSLGASAGGTIGVDVPLFGGVSLSAPRPPRLVCGIILMACNLNAVPGRPFDRLPRGTESIALPRPGATDSRRRGPAGSRKGE</sequence>
<organism evidence="3 4">
    <name type="scientific">Thalassiosira oceanica</name>
    <name type="common">Marine diatom</name>
    <dbReference type="NCBI Taxonomy" id="159749"/>
    <lineage>
        <taxon>Eukaryota</taxon>
        <taxon>Sar</taxon>
        <taxon>Stramenopiles</taxon>
        <taxon>Ochrophyta</taxon>
        <taxon>Bacillariophyta</taxon>
        <taxon>Coscinodiscophyceae</taxon>
        <taxon>Thalassiosirophycidae</taxon>
        <taxon>Thalassiosirales</taxon>
        <taxon>Thalassiosiraceae</taxon>
        <taxon>Thalassiosira</taxon>
    </lineage>
</organism>
<feature type="region of interest" description="Disordered" evidence="1">
    <location>
        <begin position="182"/>
        <end position="209"/>
    </location>
</feature>
<protein>
    <recommendedName>
        <fullName evidence="5">Secreted protein</fullName>
    </recommendedName>
</protein>